<dbReference type="AlphaFoldDB" id="A0A502EQC2"/>
<sequence length="70" mass="7233">MPTMDEEKGAAAPDRKTLFVVTVNGVGARSELAAGLDGVQEALLRALWSGLGEVLPHVSTAEQNQASAAE</sequence>
<gene>
    <name evidence="1" type="ORF">EAH89_29295</name>
</gene>
<reference evidence="1 2" key="1">
    <citation type="journal article" date="2019" name="Environ. Microbiol.">
        <title>Species interactions and distinct microbial communities in high Arctic permafrost affected cryosols are associated with the CH4 and CO2 gas fluxes.</title>
        <authorList>
            <person name="Altshuler I."/>
            <person name="Hamel J."/>
            <person name="Turney S."/>
            <person name="Magnuson E."/>
            <person name="Levesque R."/>
            <person name="Greer C."/>
            <person name="Whyte L.G."/>
        </authorList>
    </citation>
    <scope>NUCLEOTIDE SEQUENCE [LARGE SCALE GENOMIC DNA]</scope>
    <source>
        <strain evidence="1 2">S9.3B</strain>
    </source>
</reference>
<dbReference type="EMBL" id="RCZP01000075">
    <property type="protein sequence ID" value="TPG38696.1"/>
    <property type="molecule type" value="Genomic_DNA"/>
</dbReference>
<dbReference type="RefSeq" id="WP_140887500.1">
    <property type="nucleotide sequence ID" value="NZ_RCZP01000075.1"/>
</dbReference>
<comment type="caution">
    <text evidence="1">The sequence shown here is derived from an EMBL/GenBank/DDBJ whole genome shotgun (WGS) entry which is preliminary data.</text>
</comment>
<evidence type="ECO:0000313" key="2">
    <source>
        <dbReference type="Proteomes" id="UP000317078"/>
    </source>
</evidence>
<evidence type="ECO:0000313" key="1">
    <source>
        <dbReference type="EMBL" id="TPG38696.1"/>
    </source>
</evidence>
<accession>A0A502EQC2</accession>
<organism evidence="1 2">
    <name type="scientific">Muricoccus nepalensis</name>
    <dbReference type="NCBI Taxonomy" id="1854500"/>
    <lineage>
        <taxon>Bacteria</taxon>
        <taxon>Pseudomonadati</taxon>
        <taxon>Pseudomonadota</taxon>
        <taxon>Alphaproteobacteria</taxon>
        <taxon>Acetobacterales</taxon>
        <taxon>Roseomonadaceae</taxon>
        <taxon>Muricoccus</taxon>
    </lineage>
</organism>
<keyword evidence="2" id="KW-1185">Reference proteome</keyword>
<proteinExistence type="predicted"/>
<name>A0A502EQC2_9PROT</name>
<dbReference type="Proteomes" id="UP000317078">
    <property type="component" value="Unassembled WGS sequence"/>
</dbReference>
<protein>
    <submittedName>
        <fullName evidence="1">Uncharacterized protein</fullName>
    </submittedName>
</protein>